<keyword evidence="4" id="KW-1185">Reference proteome</keyword>
<feature type="transmembrane region" description="Helical" evidence="2">
    <location>
        <begin position="65"/>
        <end position="85"/>
    </location>
</feature>
<proteinExistence type="predicted"/>
<reference evidence="3 4" key="1">
    <citation type="journal article" date="2006" name="Int. J. Syst. Evol. Microbiol.">
        <title>Dyella yeojuensis sp. nov., isolated from greenhouse soil in Korea.</title>
        <authorList>
            <person name="Kim B.Y."/>
            <person name="Weon H.Y."/>
            <person name="Lee K.H."/>
            <person name="Seok S.J."/>
            <person name="Kwon S.W."/>
            <person name="Go S.J."/>
            <person name="Stackebrandt E."/>
        </authorList>
    </citation>
    <scope>NUCLEOTIDE SEQUENCE [LARGE SCALE GENOMIC DNA]</scope>
    <source>
        <strain evidence="3 4">DSM 17673</strain>
    </source>
</reference>
<dbReference type="Proteomes" id="UP000518878">
    <property type="component" value="Unassembled WGS sequence"/>
</dbReference>
<keyword evidence="2" id="KW-0812">Transmembrane</keyword>
<evidence type="ECO:0008006" key="5">
    <source>
        <dbReference type="Google" id="ProtNLM"/>
    </source>
</evidence>
<keyword evidence="2" id="KW-0472">Membrane</keyword>
<feature type="region of interest" description="Disordered" evidence="1">
    <location>
        <begin position="1"/>
        <end position="27"/>
    </location>
</feature>
<protein>
    <recommendedName>
        <fullName evidence="5">DMSO reductase anchor subunit</fullName>
    </recommendedName>
</protein>
<feature type="transmembrane region" description="Helical" evidence="2">
    <location>
        <begin position="131"/>
        <end position="151"/>
    </location>
</feature>
<evidence type="ECO:0000256" key="1">
    <source>
        <dbReference type="SAM" id="MobiDB-lite"/>
    </source>
</evidence>
<accession>A0A7X5QWK1</accession>
<dbReference type="EMBL" id="JAAQTL010000001">
    <property type="protein sequence ID" value="NID16620.1"/>
    <property type="molecule type" value="Genomic_DNA"/>
</dbReference>
<sequence>MAEPTETPSVALDPQGRPDRGDPARNLFSTPSVVIQTATATGYGLWMVLGTALALGTYPNGRGEVLVPLSIGLVFVASGLVATCLRLPFASDWHGWNPVKRMMPTLEGMIAMVNFLPMLALAGLARGDNDFWATRLAGAALMLCSLATLVYTARGISRGLPIAVAAVANTLPLARTTWALFAGGLWFWLCVALQTETPTGSFNPWRLALLAVALALGIVEGMRWRALRRLAEENGAAERFSRGRGAISLLGGRVAVAMLSVGLPSLLLISHPAGPTHALAAGLAALSCVIGQCLEQRLYGRAYDRLVAGRA</sequence>
<organism evidence="3 4">
    <name type="scientific">Luteibacter yeojuensis</name>
    <dbReference type="NCBI Taxonomy" id="345309"/>
    <lineage>
        <taxon>Bacteria</taxon>
        <taxon>Pseudomonadati</taxon>
        <taxon>Pseudomonadota</taxon>
        <taxon>Gammaproteobacteria</taxon>
        <taxon>Lysobacterales</taxon>
        <taxon>Rhodanobacteraceae</taxon>
        <taxon>Luteibacter</taxon>
    </lineage>
</organism>
<name>A0A7X5QWK1_9GAMM</name>
<dbReference type="AlphaFoldDB" id="A0A7X5QWK1"/>
<feature type="transmembrane region" description="Helical" evidence="2">
    <location>
        <begin position="275"/>
        <end position="294"/>
    </location>
</feature>
<evidence type="ECO:0000256" key="2">
    <source>
        <dbReference type="SAM" id="Phobius"/>
    </source>
</evidence>
<feature type="transmembrane region" description="Helical" evidence="2">
    <location>
        <begin position="207"/>
        <end position="226"/>
    </location>
</feature>
<dbReference type="RefSeq" id="WP_166700251.1">
    <property type="nucleotide sequence ID" value="NZ_JAAQTL010000001.1"/>
</dbReference>
<evidence type="ECO:0000313" key="3">
    <source>
        <dbReference type="EMBL" id="NID16620.1"/>
    </source>
</evidence>
<feature type="transmembrane region" description="Helical" evidence="2">
    <location>
        <begin position="247"/>
        <end position="269"/>
    </location>
</feature>
<feature type="transmembrane region" description="Helical" evidence="2">
    <location>
        <begin position="106"/>
        <end position="125"/>
    </location>
</feature>
<gene>
    <name evidence="3" type="ORF">HBF32_14200</name>
</gene>
<feature type="transmembrane region" description="Helical" evidence="2">
    <location>
        <begin position="33"/>
        <end position="53"/>
    </location>
</feature>
<comment type="caution">
    <text evidence="3">The sequence shown here is derived from an EMBL/GenBank/DDBJ whole genome shotgun (WGS) entry which is preliminary data.</text>
</comment>
<keyword evidence="2" id="KW-1133">Transmembrane helix</keyword>
<evidence type="ECO:0000313" key="4">
    <source>
        <dbReference type="Proteomes" id="UP000518878"/>
    </source>
</evidence>